<evidence type="ECO:0000313" key="2">
    <source>
        <dbReference type="EMBL" id="CAI50334.1"/>
    </source>
</evidence>
<feature type="domain" description="DUF8112" evidence="1">
    <location>
        <begin position="34"/>
        <end position="98"/>
    </location>
</feature>
<evidence type="ECO:0000259" key="1">
    <source>
        <dbReference type="Pfam" id="PF26417"/>
    </source>
</evidence>
<evidence type="ECO:0000313" key="3">
    <source>
        <dbReference type="Proteomes" id="UP000002698"/>
    </source>
</evidence>
<organism evidence="2 3">
    <name type="scientific">Natronomonas pharaonis (strain ATCC 35678 / DSM 2160 / CIP 103997 / JCM 8858 / NBRC 14720 / NCIMB 2260 / Gabara)</name>
    <name type="common">Halobacterium pharaonis</name>
    <dbReference type="NCBI Taxonomy" id="348780"/>
    <lineage>
        <taxon>Archaea</taxon>
        <taxon>Methanobacteriati</taxon>
        <taxon>Methanobacteriota</taxon>
        <taxon>Stenosarchaea group</taxon>
        <taxon>Halobacteria</taxon>
        <taxon>Halobacteriales</taxon>
        <taxon>Natronomonadaceae</taxon>
        <taxon>Natronomonas</taxon>
    </lineage>
</organism>
<dbReference type="InterPro" id="IPR058425">
    <property type="entry name" value="DUF8112"/>
</dbReference>
<dbReference type="Pfam" id="PF26417">
    <property type="entry name" value="DUF8112"/>
    <property type="match status" value="1"/>
</dbReference>
<dbReference type="Proteomes" id="UP000002698">
    <property type="component" value="Chromosome"/>
</dbReference>
<dbReference type="KEGG" id="nph:NP_4486A"/>
<accession>A0A1U7EYL3</accession>
<dbReference type="HOGENOM" id="CLU_1318571_0_0_2"/>
<protein>
    <recommendedName>
        <fullName evidence="1">DUF8112 domain-containing protein</fullName>
    </recommendedName>
</protein>
<dbReference type="EnsemblBacteria" id="CAI50334">
    <property type="protein sequence ID" value="CAI50334"/>
    <property type="gene ID" value="NP_4486A"/>
</dbReference>
<name>A0A1U7EYL3_NATPD</name>
<dbReference type="eggNOG" id="arCOG10929">
    <property type="taxonomic scope" value="Archaea"/>
</dbReference>
<keyword evidence="3" id="KW-1185">Reference proteome</keyword>
<dbReference type="AlphaFoldDB" id="A0A1U7EYL3"/>
<dbReference type="EMBL" id="CR936257">
    <property type="protein sequence ID" value="CAI50334.1"/>
    <property type="molecule type" value="Genomic_DNA"/>
</dbReference>
<sequence>MTGDRLFVDCDPGATVTITDRLEGERIPRAELDLAVACDHCGAAIEAGAHVTLYASDTDYGPTDRDGTFDVARTYCAGCDRQSIRLPCRGAVEAVFAATVDDEWRLDGVELRDRSLSDDGVEWKPPAVWRRLVGVDLDAYLQHPKTNGMTAAPEDVYDTLERLGVDLSTFIEDGQLRLEGSAEKAAQETIEAHLSEGAKTVRETVSGR</sequence>
<proteinExistence type="predicted"/>
<reference evidence="2 3" key="1">
    <citation type="journal article" date="2005" name="Genome Res.">
        <title>Living with two extremes: conclusions from the genome sequence of Natronomonas pharaonis.</title>
        <authorList>
            <person name="Falb M."/>
            <person name="Pfeiffer F."/>
            <person name="Palm P."/>
            <person name="Rodewald K."/>
            <person name="Hickmann V."/>
            <person name="Tittor J."/>
            <person name="Oesterhelt D."/>
        </authorList>
    </citation>
    <scope>NUCLEOTIDE SEQUENCE [LARGE SCALE GENOMIC DNA]</scope>
    <source>
        <strain evidence="3">ATCC 35678 / DSM 2160 / CIP 103997 / JCM 8858 / NBRC 14720 / NCIMB 2260 / Gabara</strain>
    </source>
</reference>
<dbReference type="STRING" id="348780.NP_4486A"/>
<gene>
    <name evidence="2" type="ordered locus">NP_4486A</name>
</gene>